<feature type="compositionally biased region" description="Basic and acidic residues" evidence="1">
    <location>
        <begin position="16"/>
        <end position="56"/>
    </location>
</feature>
<comment type="caution">
    <text evidence="3">The sequence shown here is derived from an EMBL/GenBank/DDBJ whole genome shotgun (WGS) entry which is preliminary data.</text>
</comment>
<feature type="transmembrane region" description="Helical" evidence="2">
    <location>
        <begin position="89"/>
        <end position="107"/>
    </location>
</feature>
<gene>
    <name evidence="3" type="ORF">G6045_38200</name>
</gene>
<sequence>MEARHAAPRGTKGAKGRTERSSAPDRRSPEAAADRRSPEVTPDRRSPEVTPDRRSPEISVTQVSGSALGVVSGALLASALGLFGTLAGAVIFSLTATVGGTAFQLGLDRTGRRYRTLRRTPPRRAAGKSAPADVHDPHLTVGEQQRLAVGVGVDRRFLG</sequence>
<keyword evidence="2" id="KW-1133">Transmembrane helix</keyword>
<dbReference type="AlphaFoldDB" id="A0A6G4XXX3"/>
<proteinExistence type="predicted"/>
<feature type="region of interest" description="Disordered" evidence="1">
    <location>
        <begin position="1"/>
        <end position="62"/>
    </location>
</feature>
<evidence type="ECO:0000313" key="3">
    <source>
        <dbReference type="EMBL" id="NGO81451.1"/>
    </source>
</evidence>
<keyword evidence="4" id="KW-1185">Reference proteome</keyword>
<keyword evidence="2" id="KW-0812">Transmembrane</keyword>
<organism evidence="3 4">
    <name type="scientific">Streptomyces mesophilus</name>
    <dbReference type="NCBI Taxonomy" id="1775132"/>
    <lineage>
        <taxon>Bacteria</taxon>
        <taxon>Bacillati</taxon>
        <taxon>Actinomycetota</taxon>
        <taxon>Actinomycetes</taxon>
        <taxon>Kitasatosporales</taxon>
        <taxon>Streptomycetaceae</taxon>
        <taxon>Streptomyces</taxon>
    </lineage>
</organism>
<evidence type="ECO:0000256" key="1">
    <source>
        <dbReference type="SAM" id="MobiDB-lite"/>
    </source>
</evidence>
<dbReference type="RefSeq" id="WP_165336846.1">
    <property type="nucleotide sequence ID" value="NZ_JAAKZW010000330.1"/>
</dbReference>
<dbReference type="Proteomes" id="UP000481109">
    <property type="component" value="Unassembled WGS sequence"/>
</dbReference>
<feature type="transmembrane region" description="Helical" evidence="2">
    <location>
        <begin position="63"/>
        <end position="83"/>
    </location>
</feature>
<evidence type="ECO:0000313" key="4">
    <source>
        <dbReference type="Proteomes" id="UP000481109"/>
    </source>
</evidence>
<protein>
    <submittedName>
        <fullName evidence="3">Uncharacterized protein</fullName>
    </submittedName>
</protein>
<accession>A0A6G4XXX3</accession>
<evidence type="ECO:0000256" key="2">
    <source>
        <dbReference type="SAM" id="Phobius"/>
    </source>
</evidence>
<reference evidence="3 4" key="1">
    <citation type="submission" date="2020-02" db="EMBL/GenBank/DDBJ databases">
        <title>Whole-genome analyses of novel actinobacteria.</title>
        <authorList>
            <person name="Sahin N."/>
            <person name="Tokatli A."/>
        </authorList>
    </citation>
    <scope>NUCLEOTIDE SEQUENCE [LARGE SCALE GENOMIC DNA]</scope>
    <source>
        <strain evidence="3 4">YC504</strain>
    </source>
</reference>
<name>A0A6G4XXX3_9ACTN</name>
<dbReference type="EMBL" id="JAAKZW010000330">
    <property type="protein sequence ID" value="NGO81451.1"/>
    <property type="molecule type" value="Genomic_DNA"/>
</dbReference>
<keyword evidence="2" id="KW-0472">Membrane</keyword>